<dbReference type="HOGENOM" id="CLU_2446691_0_0_1"/>
<sequence length="90" mass="10404">VEIMQHTDLIGEVAHCEHGSLRDSLHNPISQRRRRCHTRNTFPKYSSAYALEDQIMITSASDRFWLRAVRSRVRDYKEEGAARCTGIEGD</sequence>
<proteinExistence type="predicted"/>
<dbReference type="EMBL" id="AWSO01000824">
    <property type="protein sequence ID" value="ESK87180.1"/>
    <property type="molecule type" value="Genomic_DNA"/>
</dbReference>
<accession>V2X420</accession>
<protein>
    <submittedName>
        <fullName evidence="1">Uncharacterized protein</fullName>
    </submittedName>
</protein>
<keyword evidence="2" id="KW-1185">Reference proteome</keyword>
<dbReference type="AlphaFoldDB" id="V2X420"/>
<evidence type="ECO:0000313" key="2">
    <source>
        <dbReference type="Proteomes" id="UP000017559"/>
    </source>
</evidence>
<gene>
    <name evidence="1" type="ORF">Moror_5869</name>
</gene>
<organism evidence="1 2">
    <name type="scientific">Moniliophthora roreri (strain MCA 2997)</name>
    <name type="common">Cocoa frosty pod rot fungus</name>
    <name type="synonym">Crinipellis roreri</name>
    <dbReference type="NCBI Taxonomy" id="1381753"/>
    <lineage>
        <taxon>Eukaryota</taxon>
        <taxon>Fungi</taxon>
        <taxon>Dikarya</taxon>
        <taxon>Basidiomycota</taxon>
        <taxon>Agaricomycotina</taxon>
        <taxon>Agaricomycetes</taxon>
        <taxon>Agaricomycetidae</taxon>
        <taxon>Agaricales</taxon>
        <taxon>Marasmiineae</taxon>
        <taxon>Marasmiaceae</taxon>
        <taxon>Moniliophthora</taxon>
    </lineage>
</organism>
<name>V2X420_MONRO</name>
<comment type="caution">
    <text evidence="1">The sequence shown here is derived from an EMBL/GenBank/DDBJ whole genome shotgun (WGS) entry which is preliminary data.</text>
</comment>
<feature type="non-terminal residue" evidence="1">
    <location>
        <position position="1"/>
    </location>
</feature>
<reference evidence="1 2" key="1">
    <citation type="journal article" date="2014" name="BMC Genomics">
        <title>Genome and secretome analysis of the hemibiotrophic fungal pathogen, Moniliophthora roreri, which causes frosty pod rot disease of cacao: mechanisms of the biotrophic and necrotrophic phases.</title>
        <authorList>
            <person name="Meinhardt L.W."/>
            <person name="Costa G.G.L."/>
            <person name="Thomazella D.P.T."/>
            <person name="Teixeira P.J.P.L."/>
            <person name="Carazzolle M.F."/>
            <person name="Schuster S.C."/>
            <person name="Carlson J.E."/>
            <person name="Guiltinan M.J."/>
            <person name="Mieczkowski P."/>
            <person name="Farmer A."/>
            <person name="Ramaraj T."/>
            <person name="Crozier J."/>
            <person name="Davis R.E."/>
            <person name="Shao J."/>
            <person name="Melnick R.L."/>
            <person name="Pereira G.A.G."/>
            <person name="Bailey B.A."/>
        </authorList>
    </citation>
    <scope>NUCLEOTIDE SEQUENCE [LARGE SCALE GENOMIC DNA]</scope>
    <source>
        <strain evidence="1 2">MCA 2997</strain>
    </source>
</reference>
<evidence type="ECO:0000313" key="1">
    <source>
        <dbReference type="EMBL" id="ESK87180.1"/>
    </source>
</evidence>
<dbReference type="Proteomes" id="UP000017559">
    <property type="component" value="Unassembled WGS sequence"/>
</dbReference>
<dbReference type="KEGG" id="mrr:Moror_5869"/>